<dbReference type="EMBL" id="KZ678373">
    <property type="protein sequence ID" value="PSS03852.1"/>
    <property type="molecule type" value="Genomic_DNA"/>
</dbReference>
<name>A0A2T3AN38_9PEZI</name>
<sequence>MNSPVPRGQRQLRRAEFRRGRRDSDRVDGGGMVGWWKPEMYHQRKCRAAGQEEVEMDKEEKEERLTSSGATAGGGGGCFCRGFEGCQVQNGGLNRQGGSQDLDGAEEYWDGPVLECLLNKPIQPRLSKVTCNCVMRLVCLPDGWWSQTRFYRRPVCWAKGRDCGKRFLQANE</sequence>
<feature type="region of interest" description="Disordered" evidence="1">
    <location>
        <begin position="49"/>
        <end position="69"/>
    </location>
</feature>
<dbReference type="Proteomes" id="UP000241462">
    <property type="component" value="Unassembled WGS sequence"/>
</dbReference>
<dbReference type="AlphaFoldDB" id="A0A2T3AN38"/>
<accession>A0A2T3AN38</accession>
<gene>
    <name evidence="2" type="ORF">BD289DRAFT_99419</name>
</gene>
<protein>
    <submittedName>
        <fullName evidence="2">Uncharacterized protein</fullName>
    </submittedName>
</protein>
<evidence type="ECO:0000256" key="1">
    <source>
        <dbReference type="SAM" id="MobiDB-lite"/>
    </source>
</evidence>
<reference evidence="2 3" key="1">
    <citation type="journal article" date="2018" name="Mycol. Prog.">
        <title>Coniella lustricola, a new species from submerged detritus.</title>
        <authorList>
            <person name="Raudabaugh D.B."/>
            <person name="Iturriaga T."/>
            <person name="Carver A."/>
            <person name="Mondo S."/>
            <person name="Pangilinan J."/>
            <person name="Lipzen A."/>
            <person name="He G."/>
            <person name="Amirebrahimi M."/>
            <person name="Grigoriev I.V."/>
            <person name="Miller A.N."/>
        </authorList>
    </citation>
    <scope>NUCLEOTIDE SEQUENCE [LARGE SCALE GENOMIC DNA]</scope>
    <source>
        <strain evidence="2 3">B22-T-1</strain>
    </source>
</reference>
<feature type="compositionally biased region" description="Basic and acidic residues" evidence="1">
    <location>
        <begin position="13"/>
        <end position="28"/>
    </location>
</feature>
<feature type="region of interest" description="Disordered" evidence="1">
    <location>
        <begin position="1"/>
        <end position="32"/>
    </location>
</feature>
<proteinExistence type="predicted"/>
<keyword evidence="3" id="KW-1185">Reference proteome</keyword>
<dbReference type="InParanoid" id="A0A2T3AN38"/>
<evidence type="ECO:0000313" key="2">
    <source>
        <dbReference type="EMBL" id="PSS03852.1"/>
    </source>
</evidence>
<organism evidence="2 3">
    <name type="scientific">Coniella lustricola</name>
    <dbReference type="NCBI Taxonomy" id="2025994"/>
    <lineage>
        <taxon>Eukaryota</taxon>
        <taxon>Fungi</taxon>
        <taxon>Dikarya</taxon>
        <taxon>Ascomycota</taxon>
        <taxon>Pezizomycotina</taxon>
        <taxon>Sordariomycetes</taxon>
        <taxon>Sordariomycetidae</taxon>
        <taxon>Diaporthales</taxon>
        <taxon>Schizoparmaceae</taxon>
        <taxon>Coniella</taxon>
    </lineage>
</organism>
<evidence type="ECO:0000313" key="3">
    <source>
        <dbReference type="Proteomes" id="UP000241462"/>
    </source>
</evidence>